<dbReference type="Gene3D" id="3.30.9.10">
    <property type="entry name" value="D-Amino Acid Oxidase, subunit A, domain 2"/>
    <property type="match status" value="1"/>
</dbReference>
<evidence type="ECO:0000256" key="4">
    <source>
        <dbReference type="ARBA" id="ARBA00022827"/>
    </source>
</evidence>
<evidence type="ECO:0000256" key="2">
    <source>
        <dbReference type="ARBA" id="ARBA00006730"/>
    </source>
</evidence>
<dbReference type="PANTHER" id="PTHR11530">
    <property type="entry name" value="D-AMINO ACID OXIDASE"/>
    <property type="match status" value="1"/>
</dbReference>
<sequence length="359" mass="39460">MGETVVVVGAGVIGLTAALLLSRDKPNTVTVVAKHMPGDYDVEYASPFAGANVLPMATKEDSKWETVTWKEMKRLCEQVPEAGIHFQKCQIFRRRKDASALPAGIFDPNPWFREIFEDYRDLRQDEVPEGYDSASEYSSVCINTAIYLQWLVGQLLKNGAVLKRGVLSHIKEARGLSHTGKPATIIVNSTGLGALKLEDVQDTKMRPARGQVVLVRNEVPMFVTSGNDDDENADLCYAMTRAAGGGSILGGTYDIGNWESQPDLNIANRIMDRIVKKYPEIAGGKGVGGLSVIRHAVGLRPYREGGARIEEEKLDSDTWIIHNYGHAGWGYQGSYGCAEDVVQLVQKVQRIKHGDKAKL</sequence>
<proteinExistence type="inferred from homology"/>
<protein>
    <recommendedName>
        <fullName evidence="7">FAD dependent oxidoreductase domain-containing protein</fullName>
    </recommendedName>
</protein>
<keyword evidence="3" id="KW-0285">Flavoprotein</keyword>
<gene>
    <name evidence="8" type="ORF">E0L32_003393</name>
</gene>
<dbReference type="GO" id="GO:0071949">
    <property type="term" value="F:FAD binding"/>
    <property type="evidence" value="ECO:0007669"/>
    <property type="project" value="InterPro"/>
</dbReference>
<evidence type="ECO:0000256" key="5">
    <source>
        <dbReference type="ARBA" id="ARBA00023002"/>
    </source>
</evidence>
<keyword evidence="4 6" id="KW-0274">FAD</keyword>
<reference evidence="8 9" key="1">
    <citation type="submission" date="2019-06" db="EMBL/GenBank/DDBJ databases">
        <title>Draft genome sequence of the filamentous fungus Phialemoniopsis curvata isolated from diesel fuel.</title>
        <authorList>
            <person name="Varaljay V.A."/>
            <person name="Lyon W.J."/>
            <person name="Crouch A.L."/>
            <person name="Drake C.E."/>
            <person name="Hollomon J.M."/>
            <person name="Nadeau L.J."/>
            <person name="Nunn H.S."/>
            <person name="Stevenson B.S."/>
            <person name="Bojanowski C.L."/>
            <person name="Crookes-Goodson W.J."/>
        </authorList>
    </citation>
    <scope>NUCLEOTIDE SEQUENCE [LARGE SCALE GENOMIC DNA]</scope>
    <source>
        <strain evidence="8 9">D216</strain>
    </source>
</reference>
<keyword evidence="5" id="KW-0560">Oxidoreductase</keyword>
<dbReference type="RefSeq" id="XP_030998542.1">
    <property type="nucleotide sequence ID" value="XM_031137689.1"/>
</dbReference>
<dbReference type="GO" id="GO:0003884">
    <property type="term" value="F:D-amino-acid oxidase activity"/>
    <property type="evidence" value="ECO:0007669"/>
    <property type="project" value="InterPro"/>
</dbReference>
<feature type="domain" description="FAD dependent oxidoreductase" evidence="7">
    <location>
        <begin position="5"/>
        <end position="344"/>
    </location>
</feature>
<dbReference type="SUPFAM" id="SSF54373">
    <property type="entry name" value="FAD-linked reductases, C-terminal domain"/>
    <property type="match status" value="1"/>
</dbReference>
<feature type="binding site" evidence="6">
    <location>
        <position position="190"/>
    </location>
    <ligand>
        <name>FAD</name>
        <dbReference type="ChEBI" id="CHEBI:57692"/>
    </ligand>
</feature>
<feature type="binding site" evidence="6">
    <location>
        <position position="300"/>
    </location>
    <ligand>
        <name>D-dopa</name>
        <dbReference type="ChEBI" id="CHEBI:149689"/>
    </ligand>
</feature>
<comment type="cofactor">
    <cofactor evidence="1 6">
        <name>FAD</name>
        <dbReference type="ChEBI" id="CHEBI:57692"/>
    </cofactor>
</comment>
<dbReference type="PANTHER" id="PTHR11530:SF16">
    <property type="entry name" value="D-AMINO ACID OXIDASE (AFU_ORTHOLOGUE AFUA_5G11290)"/>
    <property type="match status" value="1"/>
</dbReference>
<evidence type="ECO:0000256" key="6">
    <source>
        <dbReference type="PIRSR" id="PIRSR000189-1"/>
    </source>
</evidence>
<accession>A0A507BIK2</accession>
<name>A0A507BIK2_9PEZI</name>
<dbReference type="PROSITE" id="PS00677">
    <property type="entry name" value="DAO"/>
    <property type="match status" value="1"/>
</dbReference>
<dbReference type="GeneID" id="41970840"/>
<dbReference type="Gene3D" id="3.40.50.720">
    <property type="entry name" value="NAD(P)-binding Rossmann-like Domain"/>
    <property type="match status" value="1"/>
</dbReference>
<dbReference type="Pfam" id="PF01266">
    <property type="entry name" value="DAO"/>
    <property type="match status" value="1"/>
</dbReference>
<evidence type="ECO:0000256" key="3">
    <source>
        <dbReference type="ARBA" id="ARBA00022630"/>
    </source>
</evidence>
<evidence type="ECO:0000256" key="1">
    <source>
        <dbReference type="ARBA" id="ARBA00001974"/>
    </source>
</evidence>
<dbReference type="GO" id="GO:0019478">
    <property type="term" value="P:D-amino acid catabolic process"/>
    <property type="evidence" value="ECO:0007669"/>
    <property type="project" value="TreeGrafter"/>
</dbReference>
<dbReference type="EMBL" id="SKBQ01000015">
    <property type="protein sequence ID" value="TPX16831.1"/>
    <property type="molecule type" value="Genomic_DNA"/>
</dbReference>
<dbReference type="Proteomes" id="UP000319257">
    <property type="component" value="Unassembled WGS sequence"/>
</dbReference>
<evidence type="ECO:0000259" key="7">
    <source>
        <dbReference type="Pfam" id="PF01266"/>
    </source>
</evidence>
<dbReference type="GO" id="GO:0005737">
    <property type="term" value="C:cytoplasm"/>
    <property type="evidence" value="ECO:0007669"/>
    <property type="project" value="TreeGrafter"/>
</dbReference>
<dbReference type="InterPro" id="IPR006181">
    <property type="entry name" value="D-amino_acid_oxidase_CS"/>
</dbReference>
<dbReference type="STRING" id="1093900.A0A507BIK2"/>
<organism evidence="8 9">
    <name type="scientific">Thyridium curvatum</name>
    <dbReference type="NCBI Taxonomy" id="1093900"/>
    <lineage>
        <taxon>Eukaryota</taxon>
        <taxon>Fungi</taxon>
        <taxon>Dikarya</taxon>
        <taxon>Ascomycota</taxon>
        <taxon>Pezizomycotina</taxon>
        <taxon>Sordariomycetes</taxon>
        <taxon>Sordariomycetidae</taxon>
        <taxon>Thyridiales</taxon>
        <taxon>Thyridiaceae</taxon>
        <taxon>Thyridium</taxon>
    </lineage>
</organism>
<keyword evidence="9" id="KW-1185">Reference proteome</keyword>
<comment type="caution">
    <text evidence="8">The sequence shown here is derived from an EMBL/GenBank/DDBJ whole genome shotgun (WGS) entry which is preliminary data.</text>
</comment>
<dbReference type="PIRSF" id="PIRSF000189">
    <property type="entry name" value="D-aa_oxidase"/>
    <property type="match status" value="1"/>
</dbReference>
<dbReference type="InParanoid" id="A0A507BIK2"/>
<evidence type="ECO:0000313" key="9">
    <source>
        <dbReference type="Proteomes" id="UP000319257"/>
    </source>
</evidence>
<dbReference type="InterPro" id="IPR006076">
    <property type="entry name" value="FAD-dep_OxRdtase"/>
</dbReference>
<evidence type="ECO:0000313" key="8">
    <source>
        <dbReference type="EMBL" id="TPX16831.1"/>
    </source>
</evidence>
<dbReference type="AlphaFoldDB" id="A0A507BIK2"/>
<dbReference type="SUPFAM" id="SSF51971">
    <property type="entry name" value="Nucleotide-binding domain"/>
    <property type="match status" value="1"/>
</dbReference>
<comment type="similarity">
    <text evidence="2">Belongs to the DAMOX/DASOX family.</text>
</comment>
<dbReference type="InterPro" id="IPR023209">
    <property type="entry name" value="DAO"/>
</dbReference>
<dbReference type="OrthoDB" id="409956at2759"/>
<feature type="binding site" evidence="6">
    <location>
        <position position="328"/>
    </location>
    <ligand>
        <name>D-dopa</name>
        <dbReference type="ChEBI" id="CHEBI:149689"/>
    </ligand>
</feature>